<accession>A0A350H9V0</accession>
<dbReference type="AlphaFoldDB" id="A0A350H9V0"/>
<feature type="chain" id="PRO_5016931895" description="DUF3108 domain-containing protein" evidence="1">
    <location>
        <begin position="28"/>
        <end position="204"/>
    </location>
</feature>
<name>A0A350H9V0_UNCW3</name>
<evidence type="ECO:0000313" key="3">
    <source>
        <dbReference type="Proteomes" id="UP000264062"/>
    </source>
</evidence>
<comment type="caution">
    <text evidence="2">The sequence shown here is derived from an EMBL/GenBank/DDBJ whole genome shotgun (WGS) entry which is preliminary data.</text>
</comment>
<dbReference type="EMBL" id="DMZY01000117">
    <property type="protein sequence ID" value="HAV92316.1"/>
    <property type="molecule type" value="Genomic_DNA"/>
</dbReference>
<protein>
    <recommendedName>
        <fullName evidence="4">DUF3108 domain-containing protein</fullName>
    </recommendedName>
</protein>
<proteinExistence type="predicted"/>
<dbReference type="Proteomes" id="UP000264062">
    <property type="component" value="Unassembled WGS sequence"/>
</dbReference>
<dbReference type="PROSITE" id="PS51257">
    <property type="entry name" value="PROKAR_LIPOPROTEIN"/>
    <property type="match status" value="1"/>
</dbReference>
<evidence type="ECO:0000313" key="2">
    <source>
        <dbReference type="EMBL" id="HAV92316.1"/>
    </source>
</evidence>
<evidence type="ECO:0000256" key="1">
    <source>
        <dbReference type="SAM" id="SignalP"/>
    </source>
</evidence>
<evidence type="ECO:0008006" key="4">
    <source>
        <dbReference type="Google" id="ProtNLM"/>
    </source>
</evidence>
<reference evidence="2 3" key="1">
    <citation type="journal article" date="2018" name="Nat. Biotechnol.">
        <title>A standardized bacterial taxonomy based on genome phylogeny substantially revises the tree of life.</title>
        <authorList>
            <person name="Parks D.H."/>
            <person name="Chuvochina M."/>
            <person name="Waite D.W."/>
            <person name="Rinke C."/>
            <person name="Skarshewski A."/>
            <person name="Chaumeil P.A."/>
            <person name="Hugenholtz P."/>
        </authorList>
    </citation>
    <scope>NUCLEOTIDE SEQUENCE [LARGE SCALE GENOMIC DNA]</scope>
    <source>
        <strain evidence="2">UBA9956</strain>
    </source>
</reference>
<feature type="signal peptide" evidence="1">
    <location>
        <begin position="1"/>
        <end position="27"/>
    </location>
</feature>
<keyword evidence="1" id="KW-0732">Signal</keyword>
<sequence length="204" mass="22873">MKRFSSAIIIIMILSSLAIFTGCPKSAASKASGEMPAFAQEGMKLVYHVEYFGDEYDFIVDVNKLSKDIAFDWSMTSPVNSSGTAVLREKALSSATKLFNYFSDGDTLDFDEEYTSVWVSRAVYDALKKNDMVTIDAGDGDETLTFEDIEKMTVLIDGEDADLDCIYSSSDLFGWFWILDNRKFPIIVKMDIGWTITLTEIITK</sequence>
<gene>
    <name evidence="2" type="ORF">DCW38_03960</name>
</gene>
<organism evidence="2 3">
    <name type="scientific">candidate division WOR-3 bacterium</name>
    <dbReference type="NCBI Taxonomy" id="2052148"/>
    <lineage>
        <taxon>Bacteria</taxon>
        <taxon>Bacteria division WOR-3</taxon>
    </lineage>
</organism>